<feature type="compositionally biased region" description="Acidic residues" evidence="3">
    <location>
        <begin position="60"/>
        <end position="69"/>
    </location>
</feature>
<proteinExistence type="inferred from homology"/>
<accession>A0AAD3CW88</accession>
<feature type="compositionally biased region" description="Low complexity" evidence="3">
    <location>
        <begin position="1"/>
        <end position="15"/>
    </location>
</feature>
<evidence type="ECO:0000313" key="5">
    <source>
        <dbReference type="Proteomes" id="UP001054902"/>
    </source>
</evidence>
<keyword evidence="5" id="KW-1185">Reference proteome</keyword>
<dbReference type="AlphaFoldDB" id="A0AAD3CW88"/>
<organism evidence="4 5">
    <name type="scientific">Chaetoceros tenuissimus</name>
    <dbReference type="NCBI Taxonomy" id="426638"/>
    <lineage>
        <taxon>Eukaryota</taxon>
        <taxon>Sar</taxon>
        <taxon>Stramenopiles</taxon>
        <taxon>Ochrophyta</taxon>
        <taxon>Bacillariophyta</taxon>
        <taxon>Coscinodiscophyceae</taxon>
        <taxon>Chaetocerotophycidae</taxon>
        <taxon>Chaetocerotales</taxon>
        <taxon>Chaetocerotaceae</taxon>
        <taxon>Chaetoceros</taxon>
    </lineage>
</organism>
<dbReference type="PANTHER" id="PTHR13891">
    <property type="entry name" value="CYTOCHROME C OXIDASE ASSEMBLY FACTOR 7"/>
    <property type="match status" value="1"/>
</dbReference>
<evidence type="ECO:0000256" key="1">
    <source>
        <dbReference type="ARBA" id="ARBA00008486"/>
    </source>
</evidence>
<dbReference type="InterPro" id="IPR040239">
    <property type="entry name" value="HcpB-like"/>
</dbReference>
<dbReference type="Gene3D" id="1.25.40.10">
    <property type="entry name" value="Tetratricopeptide repeat domain"/>
    <property type="match status" value="2"/>
</dbReference>
<dbReference type="SUPFAM" id="SSF81901">
    <property type="entry name" value="HCP-like"/>
    <property type="match status" value="2"/>
</dbReference>
<sequence>MGSALSSSSDDSSAAKITTVLPPKTKKSQSVSKISNVDDDDDELPMKSNKKSLETPILLGDDDDDDADYLDGKSDYPTPTGKEYDLIDQIASELPAIIDEESSQQVQDYIEACDNGKGPMVACFSTAEYLSLFLRKHKEASHLYENTCFRPGNDTSANGVSMDRGRSKAYPPACFNLAQMRMTGKGNTKFSRYEGYQLFDRACRAGHGGSCMMQAKMLASYPGSLGKKIPYDPYKASQLLQGVCDDGDSLSCFTLATMLLRGDLVNNEADNVSPMEARGLSAIKQRNNEQNREKTSDDKRIALKRDPKRAESLLKKSCDVSSHAPSCYNLAVMYTQGDEGIEKDEEKAKLYQTKTEDYVEKFGGFGFGGSNA</sequence>
<gene>
    <name evidence="4" type="ORF">CTEN210_08210</name>
</gene>
<dbReference type="Pfam" id="PF08238">
    <property type="entry name" value="Sel1"/>
    <property type="match status" value="3"/>
</dbReference>
<feature type="region of interest" description="Disordered" evidence="3">
    <location>
        <begin position="1"/>
        <end position="81"/>
    </location>
</feature>
<comment type="caution">
    <text evidence="4">The sequence shown here is derived from an EMBL/GenBank/DDBJ whole genome shotgun (WGS) entry which is preliminary data.</text>
</comment>
<dbReference type="PANTHER" id="PTHR13891:SF1">
    <property type="entry name" value="CYTOCHROME C OXIDASE ASSEMBLY FACTOR 7"/>
    <property type="match status" value="1"/>
</dbReference>
<evidence type="ECO:0000313" key="4">
    <source>
        <dbReference type="EMBL" id="GFH51734.1"/>
    </source>
</evidence>
<feature type="region of interest" description="Disordered" evidence="3">
    <location>
        <begin position="281"/>
        <end position="301"/>
    </location>
</feature>
<dbReference type="SMART" id="SM00671">
    <property type="entry name" value="SEL1"/>
    <property type="match status" value="2"/>
</dbReference>
<dbReference type="InterPro" id="IPR006597">
    <property type="entry name" value="Sel1-like"/>
</dbReference>
<evidence type="ECO:0000256" key="2">
    <source>
        <dbReference type="ARBA" id="ARBA00022737"/>
    </source>
</evidence>
<dbReference type="Proteomes" id="UP001054902">
    <property type="component" value="Unassembled WGS sequence"/>
</dbReference>
<dbReference type="EMBL" id="BLLK01000045">
    <property type="protein sequence ID" value="GFH51734.1"/>
    <property type="molecule type" value="Genomic_DNA"/>
</dbReference>
<name>A0AAD3CW88_9STRA</name>
<reference evidence="4 5" key="1">
    <citation type="journal article" date="2021" name="Sci. Rep.">
        <title>The genome of the diatom Chaetoceros tenuissimus carries an ancient integrated fragment of an extant virus.</title>
        <authorList>
            <person name="Hongo Y."/>
            <person name="Kimura K."/>
            <person name="Takaki Y."/>
            <person name="Yoshida Y."/>
            <person name="Baba S."/>
            <person name="Kobayashi G."/>
            <person name="Nagasaki K."/>
            <person name="Hano T."/>
            <person name="Tomaru Y."/>
        </authorList>
    </citation>
    <scope>NUCLEOTIDE SEQUENCE [LARGE SCALE GENOMIC DNA]</scope>
    <source>
        <strain evidence="4 5">NIES-3715</strain>
    </source>
</reference>
<dbReference type="InterPro" id="IPR011990">
    <property type="entry name" value="TPR-like_helical_dom_sf"/>
</dbReference>
<evidence type="ECO:0000256" key="3">
    <source>
        <dbReference type="SAM" id="MobiDB-lite"/>
    </source>
</evidence>
<evidence type="ECO:0008006" key="6">
    <source>
        <dbReference type="Google" id="ProtNLM"/>
    </source>
</evidence>
<keyword evidence="2" id="KW-0677">Repeat</keyword>
<feature type="compositionally biased region" description="Basic and acidic residues" evidence="3">
    <location>
        <begin position="286"/>
        <end position="301"/>
    </location>
</feature>
<protein>
    <recommendedName>
        <fullName evidence="6">Beta-lactamase</fullName>
    </recommendedName>
</protein>
<comment type="similarity">
    <text evidence="1">Belongs to the hcp beta-lactamase family.</text>
</comment>